<dbReference type="Pfam" id="PF23559">
    <property type="entry name" value="WHD_DRP"/>
    <property type="match status" value="1"/>
</dbReference>
<dbReference type="FunFam" id="1.10.10.10:FF:000322">
    <property type="entry name" value="Probable disease resistance protein At1g63360"/>
    <property type="match status" value="1"/>
</dbReference>
<evidence type="ECO:0000313" key="13">
    <source>
        <dbReference type="EMBL" id="CAI9115182.1"/>
    </source>
</evidence>
<dbReference type="AlphaFoldDB" id="A0AAV1E547"/>
<evidence type="ECO:0000256" key="2">
    <source>
        <dbReference type="ARBA" id="ARBA00004496"/>
    </source>
</evidence>
<gene>
    <name evidence="13" type="ORF">OLC1_LOCUS21753</name>
</gene>
<dbReference type="InterPro" id="IPR002182">
    <property type="entry name" value="NB-ARC"/>
</dbReference>
<dbReference type="SUPFAM" id="SSF52058">
    <property type="entry name" value="L domain-like"/>
    <property type="match status" value="1"/>
</dbReference>
<dbReference type="Gene3D" id="1.10.8.430">
    <property type="entry name" value="Helical domain of apoptotic protease-activating factors"/>
    <property type="match status" value="1"/>
</dbReference>
<evidence type="ECO:0000256" key="5">
    <source>
        <dbReference type="ARBA" id="ARBA00022614"/>
    </source>
</evidence>
<evidence type="ECO:0000256" key="7">
    <source>
        <dbReference type="ARBA" id="ARBA00022737"/>
    </source>
</evidence>
<sequence length="424" mass="48883">MDNIWDVKIWREVEGYFPDDNNGSRIMFTSRNQRLAFQVDQNSISHQLWLFSKEESWDLMKGKLFSGDSGCSLEFTKIAKRIANRCKGLLLAVALISSLIGRMKRQLDLWNEVAENLKSRIASEGCQNVIELSYKFLPEHLKSCFLYFGAFPRGENICASTLDCLWSAEGFIKVDDTQCTKDLAKEYLNNLVSENLVVVSERNSMGGIKECNVHDLLYDFSFEKGRAENFLNWMEKSLFMDQSSTSPKKYVCHRLSICDTDSLIRPKPIHIRNELPTSKVYSCLWLGHPAARQERTQFNVLSRNCFRVLRVLNMEGIYVKSNQFREILLFNIHLRYLAVTLADQCGLIPSSISNLWNLETFIVRYYNLAYPLPNSMWKMRSLRHVELLCPELDMQNFEDVDSVGASSIETLGSLVLVYDSNTVK</sequence>
<keyword evidence="6" id="KW-0381">Hypersensitive response</keyword>
<dbReference type="Gene3D" id="1.10.10.10">
    <property type="entry name" value="Winged helix-like DNA-binding domain superfamily/Winged helix DNA-binding domain"/>
    <property type="match status" value="1"/>
</dbReference>
<evidence type="ECO:0000256" key="8">
    <source>
        <dbReference type="ARBA" id="ARBA00022741"/>
    </source>
</evidence>
<dbReference type="GO" id="GO:0043531">
    <property type="term" value="F:ADP binding"/>
    <property type="evidence" value="ECO:0007669"/>
    <property type="project" value="InterPro"/>
</dbReference>
<evidence type="ECO:0000256" key="1">
    <source>
        <dbReference type="ARBA" id="ARBA00002074"/>
    </source>
</evidence>
<keyword evidence="7" id="KW-0677">Repeat</keyword>
<keyword evidence="9" id="KW-0611">Plant defense</keyword>
<evidence type="ECO:0000313" key="14">
    <source>
        <dbReference type="Proteomes" id="UP001161247"/>
    </source>
</evidence>
<dbReference type="InterPro" id="IPR036388">
    <property type="entry name" value="WH-like_DNA-bd_sf"/>
</dbReference>
<protein>
    <submittedName>
        <fullName evidence="13">OLC1v1016020C1</fullName>
    </submittedName>
</protein>
<evidence type="ECO:0000259" key="12">
    <source>
        <dbReference type="Pfam" id="PF23559"/>
    </source>
</evidence>
<comment type="function">
    <text evidence="1">Confers resistance to late blight (Phytophthora infestans) races carrying the avirulence gene Avr1. Resistance proteins guard the plant against pathogens that contain an appropriate avirulence protein via an indirect interaction with this avirulence protein. That triggers a defense system including the hypersensitive response, which restricts the pathogen growth.</text>
</comment>
<keyword evidence="14" id="KW-1185">Reference proteome</keyword>
<dbReference type="SUPFAM" id="SSF52540">
    <property type="entry name" value="P-loop containing nucleoside triphosphate hydrolases"/>
    <property type="match status" value="1"/>
</dbReference>
<dbReference type="EMBL" id="OX459125">
    <property type="protein sequence ID" value="CAI9115182.1"/>
    <property type="molecule type" value="Genomic_DNA"/>
</dbReference>
<dbReference type="PANTHER" id="PTHR23155">
    <property type="entry name" value="DISEASE RESISTANCE PROTEIN RP"/>
    <property type="match status" value="1"/>
</dbReference>
<organism evidence="13 14">
    <name type="scientific">Oldenlandia corymbosa var. corymbosa</name>
    <dbReference type="NCBI Taxonomy" id="529605"/>
    <lineage>
        <taxon>Eukaryota</taxon>
        <taxon>Viridiplantae</taxon>
        <taxon>Streptophyta</taxon>
        <taxon>Embryophyta</taxon>
        <taxon>Tracheophyta</taxon>
        <taxon>Spermatophyta</taxon>
        <taxon>Magnoliopsida</taxon>
        <taxon>eudicotyledons</taxon>
        <taxon>Gunneridae</taxon>
        <taxon>Pentapetalae</taxon>
        <taxon>asterids</taxon>
        <taxon>lamiids</taxon>
        <taxon>Gentianales</taxon>
        <taxon>Rubiaceae</taxon>
        <taxon>Rubioideae</taxon>
        <taxon>Spermacoceae</taxon>
        <taxon>Hedyotis-Oldenlandia complex</taxon>
        <taxon>Oldenlandia</taxon>
    </lineage>
</organism>
<evidence type="ECO:0000259" key="11">
    <source>
        <dbReference type="Pfam" id="PF00931"/>
    </source>
</evidence>
<dbReference type="GO" id="GO:0005524">
    <property type="term" value="F:ATP binding"/>
    <property type="evidence" value="ECO:0007669"/>
    <property type="project" value="UniProtKB-KW"/>
</dbReference>
<evidence type="ECO:0000256" key="9">
    <source>
        <dbReference type="ARBA" id="ARBA00022821"/>
    </source>
</evidence>
<dbReference type="GO" id="GO:0009626">
    <property type="term" value="P:plant-type hypersensitive response"/>
    <property type="evidence" value="ECO:0007669"/>
    <property type="project" value="UniProtKB-KW"/>
</dbReference>
<dbReference type="InterPro" id="IPR032675">
    <property type="entry name" value="LRR_dom_sf"/>
</dbReference>
<dbReference type="InterPro" id="IPR044974">
    <property type="entry name" value="Disease_R_plants"/>
</dbReference>
<comment type="subcellular location">
    <subcellularLocation>
        <location evidence="2">Cytoplasm</location>
    </subcellularLocation>
</comment>
<proteinExistence type="inferred from homology"/>
<evidence type="ECO:0000256" key="10">
    <source>
        <dbReference type="ARBA" id="ARBA00022840"/>
    </source>
</evidence>
<comment type="similarity">
    <text evidence="3">Belongs to the disease resistance NB-LRR family.</text>
</comment>
<feature type="domain" description="NB-ARC" evidence="11">
    <location>
        <begin position="1"/>
        <end position="67"/>
    </location>
</feature>
<evidence type="ECO:0000256" key="4">
    <source>
        <dbReference type="ARBA" id="ARBA00022490"/>
    </source>
</evidence>
<dbReference type="Proteomes" id="UP001161247">
    <property type="component" value="Chromosome 8"/>
</dbReference>
<feature type="domain" description="Disease resistance protein winged helix" evidence="12">
    <location>
        <begin position="151"/>
        <end position="220"/>
    </location>
</feature>
<dbReference type="Pfam" id="PF00931">
    <property type="entry name" value="NB-ARC"/>
    <property type="match status" value="1"/>
</dbReference>
<dbReference type="PANTHER" id="PTHR23155:SF1152">
    <property type="entry name" value="AAA+ ATPASE DOMAIN-CONTAINING PROTEIN"/>
    <property type="match status" value="1"/>
</dbReference>
<keyword evidence="10" id="KW-0067">ATP-binding</keyword>
<evidence type="ECO:0000256" key="3">
    <source>
        <dbReference type="ARBA" id="ARBA00008894"/>
    </source>
</evidence>
<reference evidence="13" key="1">
    <citation type="submission" date="2023-03" db="EMBL/GenBank/DDBJ databases">
        <authorList>
            <person name="Julca I."/>
        </authorList>
    </citation>
    <scope>NUCLEOTIDE SEQUENCE</scope>
</reference>
<evidence type="ECO:0000256" key="6">
    <source>
        <dbReference type="ARBA" id="ARBA00022667"/>
    </source>
</evidence>
<dbReference type="InterPro" id="IPR058922">
    <property type="entry name" value="WHD_DRP"/>
</dbReference>
<accession>A0AAV1E547</accession>
<keyword evidence="5" id="KW-0433">Leucine-rich repeat</keyword>
<dbReference type="Gene3D" id="3.80.10.10">
    <property type="entry name" value="Ribonuclease Inhibitor"/>
    <property type="match status" value="1"/>
</dbReference>
<dbReference type="InterPro" id="IPR042197">
    <property type="entry name" value="Apaf_helical"/>
</dbReference>
<dbReference type="GO" id="GO:0005737">
    <property type="term" value="C:cytoplasm"/>
    <property type="evidence" value="ECO:0007669"/>
    <property type="project" value="UniProtKB-SubCell"/>
</dbReference>
<keyword evidence="8" id="KW-0547">Nucleotide-binding</keyword>
<keyword evidence="4" id="KW-0963">Cytoplasm</keyword>
<dbReference type="InterPro" id="IPR027417">
    <property type="entry name" value="P-loop_NTPase"/>
</dbReference>
<name>A0AAV1E547_OLDCO</name>